<evidence type="ECO:0000313" key="2">
    <source>
        <dbReference type="Proteomes" id="UP000249393"/>
    </source>
</evidence>
<dbReference type="SUPFAM" id="SSF52540">
    <property type="entry name" value="P-loop containing nucleoside triphosphate hydrolases"/>
    <property type="match status" value="1"/>
</dbReference>
<dbReference type="InterPro" id="IPR008533">
    <property type="entry name" value="DUF815"/>
</dbReference>
<dbReference type="InterPro" id="IPR027417">
    <property type="entry name" value="P-loop_NTPase"/>
</dbReference>
<reference evidence="1 2" key="1">
    <citation type="submission" date="2017-08" db="EMBL/GenBank/DDBJ databases">
        <title>Infants hospitalized years apart are colonized by the same room-sourced microbial strains.</title>
        <authorList>
            <person name="Brooks B."/>
            <person name="Olm M.R."/>
            <person name="Firek B.A."/>
            <person name="Baker R."/>
            <person name="Thomas B.C."/>
            <person name="Morowitz M.J."/>
            <person name="Banfield J.F."/>
        </authorList>
    </citation>
    <scope>NUCLEOTIDE SEQUENCE [LARGE SCALE GENOMIC DNA]</scope>
    <source>
        <strain evidence="1">S2_003_000_R2_4</strain>
    </source>
</reference>
<dbReference type="PANTHER" id="PTHR42935:SF1">
    <property type="entry name" value="SLR0930 PROTEIN"/>
    <property type="match status" value="1"/>
</dbReference>
<gene>
    <name evidence="1" type="ORF">DI526_09835</name>
</gene>
<accession>A0A2W5V5I2</accession>
<sequence length="293" mass="31832">MRAREGMERPMTDAAPPPFGPLLARIADALERLAPPPPVAPDFSGARLFRHEPATGAFAPAPDYPLSLDLLVGIDRQKARFVENLRRFAVGLPCNHVLLWGVRGTGKSSVTKAAFVALADSYPDLKLIEVDRDEVTALPPLFDLLRARGERFVVLCDDLSFEDGAAAAKALKSALEGGVSGPPENVLFVATSNRRHLMPRDHVESQGAIAAAENAEEEMSVSDRFGLWIGFPPMDQDTYLGAIHAYAERFGLSAPDLDRRALQWSTQRGGRSGRVAWQFVRDLAGELGVKLPA</sequence>
<comment type="caution">
    <text evidence="1">The sequence shown here is derived from an EMBL/GenBank/DDBJ whole genome shotgun (WGS) entry which is preliminary data.</text>
</comment>
<protein>
    <submittedName>
        <fullName evidence="1">AAA family ATPase</fullName>
    </submittedName>
</protein>
<dbReference type="Proteomes" id="UP000249393">
    <property type="component" value="Unassembled WGS sequence"/>
</dbReference>
<name>A0A2W5V5I2_9CAUL</name>
<proteinExistence type="predicted"/>
<evidence type="ECO:0000313" key="1">
    <source>
        <dbReference type="EMBL" id="PZR34542.1"/>
    </source>
</evidence>
<dbReference type="AlphaFoldDB" id="A0A2W5V5I2"/>
<dbReference type="Pfam" id="PF05673">
    <property type="entry name" value="DUF815"/>
    <property type="match status" value="1"/>
</dbReference>
<dbReference type="PANTHER" id="PTHR42935">
    <property type="entry name" value="SLR0930 PROTEIN"/>
    <property type="match status" value="1"/>
</dbReference>
<dbReference type="Gene3D" id="3.40.50.300">
    <property type="entry name" value="P-loop containing nucleotide triphosphate hydrolases"/>
    <property type="match status" value="1"/>
</dbReference>
<dbReference type="EMBL" id="QFQZ01000025">
    <property type="protein sequence ID" value="PZR34542.1"/>
    <property type="molecule type" value="Genomic_DNA"/>
</dbReference>
<organism evidence="1 2">
    <name type="scientific">Caulobacter segnis</name>
    <dbReference type="NCBI Taxonomy" id="88688"/>
    <lineage>
        <taxon>Bacteria</taxon>
        <taxon>Pseudomonadati</taxon>
        <taxon>Pseudomonadota</taxon>
        <taxon>Alphaproteobacteria</taxon>
        <taxon>Caulobacterales</taxon>
        <taxon>Caulobacteraceae</taxon>
        <taxon>Caulobacter</taxon>
    </lineage>
</organism>